<organism evidence="1 2">
    <name type="scientific">Sulfurovum xiamenensis</name>
    <dbReference type="NCBI Taxonomy" id="3019066"/>
    <lineage>
        <taxon>Bacteria</taxon>
        <taxon>Pseudomonadati</taxon>
        <taxon>Campylobacterota</taxon>
        <taxon>Epsilonproteobacteria</taxon>
        <taxon>Campylobacterales</taxon>
        <taxon>Sulfurovaceae</taxon>
        <taxon>Sulfurovum</taxon>
    </lineage>
</organism>
<dbReference type="RefSeq" id="WP_289402647.1">
    <property type="nucleotide sequence ID" value="NZ_JAQIBC010000015.1"/>
</dbReference>
<evidence type="ECO:0008006" key="3">
    <source>
        <dbReference type="Google" id="ProtNLM"/>
    </source>
</evidence>
<accession>A0ABT7QUK0</accession>
<sequence>MTPLEAFNKIEKIMSKINIPFMDMGEDDTKYDMPLCKVKYYQVEEDHHFQIFCFGTTKKECDDLRFTAADTISDHGFHVSTNYPYSNPYQLQKNIWESRINVKFN</sequence>
<evidence type="ECO:0000313" key="2">
    <source>
        <dbReference type="Proteomes" id="UP001169066"/>
    </source>
</evidence>
<dbReference type="EMBL" id="JAQIBC010000015">
    <property type="protein sequence ID" value="MDM5264766.1"/>
    <property type="molecule type" value="Genomic_DNA"/>
</dbReference>
<reference evidence="1" key="1">
    <citation type="submission" date="2023-01" db="EMBL/GenBank/DDBJ databases">
        <title>Sulfurovum sp. XTW-4 genome assembly.</title>
        <authorList>
            <person name="Wang J."/>
        </authorList>
    </citation>
    <scope>NUCLEOTIDE SEQUENCE</scope>
    <source>
        <strain evidence="1">XTW-4</strain>
    </source>
</reference>
<keyword evidence="2" id="KW-1185">Reference proteome</keyword>
<gene>
    <name evidence="1" type="ORF">PF327_11225</name>
</gene>
<comment type="caution">
    <text evidence="1">The sequence shown here is derived from an EMBL/GenBank/DDBJ whole genome shotgun (WGS) entry which is preliminary data.</text>
</comment>
<proteinExistence type="predicted"/>
<protein>
    <recommendedName>
        <fullName evidence="3">GyrI-like small molecule binding domain-containing protein</fullName>
    </recommendedName>
</protein>
<dbReference type="Proteomes" id="UP001169066">
    <property type="component" value="Unassembled WGS sequence"/>
</dbReference>
<evidence type="ECO:0000313" key="1">
    <source>
        <dbReference type="EMBL" id="MDM5264766.1"/>
    </source>
</evidence>
<name>A0ABT7QUK0_9BACT</name>